<dbReference type="SUPFAM" id="SSF50998">
    <property type="entry name" value="Quinoprotein alcohol dehydrogenase-like"/>
    <property type="match status" value="1"/>
</dbReference>
<dbReference type="InterPro" id="IPR011047">
    <property type="entry name" value="Quinoprotein_ADH-like_sf"/>
</dbReference>
<evidence type="ECO:0000313" key="2">
    <source>
        <dbReference type="Proteomes" id="UP000250140"/>
    </source>
</evidence>
<protein>
    <submittedName>
        <fullName evidence="1">Quino protein alcohol dehydrogenase-like protein</fullName>
    </submittedName>
</protein>
<gene>
    <name evidence="1" type="ORF">AOQ84DRAFT_356211</name>
</gene>
<dbReference type="Proteomes" id="UP000250140">
    <property type="component" value="Unassembled WGS sequence"/>
</dbReference>
<evidence type="ECO:0000313" key="1">
    <source>
        <dbReference type="EMBL" id="OCL04859.1"/>
    </source>
</evidence>
<sequence length="335" mass="35066">MDSLPIRWQESLPGSGNAVTSVLVNQDGVYVGSNGYIYLLDPSTGTITASNGLSGYGNHEVRLATPPSTSLLLIGISGWVLGLDPDSLRTRWAKGLPNCGHEVVSLIATSDTVFAGSNGYVYRLDLASGTLQATNPLPGYGNHETRVAISSSLATLFVGINGHAIGLDPSDLNILWNNDLSGSGNGITSVIAHNNAAYVGYHGRVYRLDEAKGDLLNRNDLSGRGDGEVRFAVDETGAYLYVGTNGYGACLQSDDLDITYSVSLPGSGFSITDVVDGNEVAYFANNGFVFEIDLKGKVVKSSSLPGLGRHEVRLGVNADTLLAVGINGHCVGLGL</sequence>
<keyword evidence="2" id="KW-1185">Reference proteome</keyword>
<accession>A0A8E2JPK1</accession>
<dbReference type="Gene3D" id="2.130.10.10">
    <property type="entry name" value="YVTN repeat-like/Quinoprotein amine dehydrogenase"/>
    <property type="match status" value="1"/>
</dbReference>
<organism evidence="1 2">
    <name type="scientific">Glonium stellatum</name>
    <dbReference type="NCBI Taxonomy" id="574774"/>
    <lineage>
        <taxon>Eukaryota</taxon>
        <taxon>Fungi</taxon>
        <taxon>Dikarya</taxon>
        <taxon>Ascomycota</taxon>
        <taxon>Pezizomycotina</taxon>
        <taxon>Dothideomycetes</taxon>
        <taxon>Pleosporomycetidae</taxon>
        <taxon>Gloniales</taxon>
        <taxon>Gloniaceae</taxon>
        <taxon>Glonium</taxon>
    </lineage>
</organism>
<dbReference type="AlphaFoldDB" id="A0A8E2JPK1"/>
<name>A0A8E2JPK1_9PEZI</name>
<proteinExistence type="predicted"/>
<reference evidence="1 2" key="1">
    <citation type="journal article" date="2016" name="Nat. Commun.">
        <title>Ectomycorrhizal ecology is imprinted in the genome of the dominant symbiotic fungus Cenococcum geophilum.</title>
        <authorList>
            <consortium name="DOE Joint Genome Institute"/>
            <person name="Peter M."/>
            <person name="Kohler A."/>
            <person name="Ohm R.A."/>
            <person name="Kuo A."/>
            <person name="Krutzmann J."/>
            <person name="Morin E."/>
            <person name="Arend M."/>
            <person name="Barry K.W."/>
            <person name="Binder M."/>
            <person name="Choi C."/>
            <person name="Clum A."/>
            <person name="Copeland A."/>
            <person name="Grisel N."/>
            <person name="Haridas S."/>
            <person name="Kipfer T."/>
            <person name="LaButti K."/>
            <person name="Lindquist E."/>
            <person name="Lipzen A."/>
            <person name="Maire R."/>
            <person name="Meier B."/>
            <person name="Mihaltcheva S."/>
            <person name="Molinier V."/>
            <person name="Murat C."/>
            <person name="Poggeler S."/>
            <person name="Quandt C.A."/>
            <person name="Sperisen C."/>
            <person name="Tritt A."/>
            <person name="Tisserant E."/>
            <person name="Crous P.W."/>
            <person name="Henrissat B."/>
            <person name="Nehls U."/>
            <person name="Egli S."/>
            <person name="Spatafora J.W."/>
            <person name="Grigoriev I.V."/>
            <person name="Martin F.M."/>
        </authorList>
    </citation>
    <scope>NUCLEOTIDE SEQUENCE [LARGE SCALE GENOMIC DNA]</scope>
    <source>
        <strain evidence="1 2">CBS 207.34</strain>
    </source>
</reference>
<dbReference type="OrthoDB" id="5336044at2759"/>
<dbReference type="InterPro" id="IPR015943">
    <property type="entry name" value="WD40/YVTN_repeat-like_dom_sf"/>
</dbReference>
<dbReference type="EMBL" id="KV750418">
    <property type="protein sequence ID" value="OCL04859.1"/>
    <property type="molecule type" value="Genomic_DNA"/>
</dbReference>